<dbReference type="EMBL" id="FMMM01000054">
    <property type="protein sequence ID" value="SCQ21681.1"/>
    <property type="molecule type" value="Genomic_DNA"/>
</dbReference>
<keyword evidence="2 6" id="KW-0812">Transmembrane</keyword>
<reference evidence="7 8" key="1">
    <citation type="submission" date="2016-09" db="EMBL/GenBank/DDBJ databases">
        <authorList>
            <person name="Capua I."/>
            <person name="De Benedictis P."/>
            <person name="Joannis T."/>
            <person name="Lombin L.H."/>
            <person name="Cattoli G."/>
        </authorList>
    </citation>
    <scope>NUCLEOTIDE SEQUENCE [LARGE SCALE GENOMIC DNA]</scope>
    <source>
        <strain evidence="7 8">UB20</strain>
    </source>
</reference>
<evidence type="ECO:0000256" key="5">
    <source>
        <dbReference type="SAM" id="MobiDB-lite"/>
    </source>
</evidence>
<dbReference type="InterPro" id="IPR050739">
    <property type="entry name" value="MFP"/>
</dbReference>
<evidence type="ECO:0000256" key="3">
    <source>
        <dbReference type="ARBA" id="ARBA00022989"/>
    </source>
</evidence>
<protein>
    <submittedName>
        <fullName evidence="7">Hemolysin secretion protein D, chromosomal</fullName>
    </submittedName>
</protein>
<feature type="region of interest" description="Disordered" evidence="5">
    <location>
        <begin position="1"/>
        <end position="38"/>
    </location>
</feature>
<dbReference type="PANTHER" id="PTHR30386">
    <property type="entry name" value="MEMBRANE FUSION SUBUNIT OF EMRAB-TOLC MULTIDRUG EFFLUX PUMP"/>
    <property type="match status" value="1"/>
</dbReference>
<evidence type="ECO:0000256" key="6">
    <source>
        <dbReference type="SAM" id="Phobius"/>
    </source>
</evidence>
<keyword evidence="3 6" id="KW-1133">Transmembrane helix</keyword>
<gene>
    <name evidence="7" type="primary">hlyD_3</name>
    <name evidence="7" type="ORF">TFUB20_01459</name>
</gene>
<feature type="transmembrane region" description="Helical" evidence="6">
    <location>
        <begin position="58"/>
        <end position="77"/>
    </location>
</feature>
<name>A0A1D3UNK2_TANFO</name>
<dbReference type="AlphaFoldDB" id="A0A1D3UNK2"/>
<evidence type="ECO:0000313" key="8">
    <source>
        <dbReference type="Proteomes" id="UP000182057"/>
    </source>
</evidence>
<evidence type="ECO:0000313" key="7">
    <source>
        <dbReference type="EMBL" id="SCQ21681.1"/>
    </source>
</evidence>
<dbReference type="GO" id="GO:0016020">
    <property type="term" value="C:membrane"/>
    <property type="evidence" value="ECO:0007669"/>
    <property type="project" value="UniProtKB-SubCell"/>
</dbReference>
<accession>A0A1D3UNK2</accession>
<dbReference type="Proteomes" id="UP000182057">
    <property type="component" value="Unassembled WGS sequence"/>
</dbReference>
<feature type="compositionally biased region" description="Basic and acidic residues" evidence="5">
    <location>
        <begin position="22"/>
        <end position="31"/>
    </location>
</feature>
<dbReference type="PANTHER" id="PTHR30386:SF26">
    <property type="entry name" value="TRANSPORT PROTEIN COMB"/>
    <property type="match status" value="1"/>
</dbReference>
<evidence type="ECO:0000256" key="4">
    <source>
        <dbReference type="ARBA" id="ARBA00023136"/>
    </source>
</evidence>
<feature type="compositionally biased region" description="Polar residues" evidence="5">
    <location>
        <begin position="1"/>
        <end position="19"/>
    </location>
</feature>
<proteinExistence type="predicted"/>
<dbReference type="OrthoDB" id="7057889at2"/>
<organism evidence="7 8">
    <name type="scientific">Tannerella forsythia</name>
    <name type="common">Bacteroides forsythus</name>
    <dbReference type="NCBI Taxonomy" id="28112"/>
    <lineage>
        <taxon>Bacteria</taxon>
        <taxon>Pseudomonadati</taxon>
        <taxon>Bacteroidota</taxon>
        <taxon>Bacteroidia</taxon>
        <taxon>Bacteroidales</taxon>
        <taxon>Tannerellaceae</taxon>
        <taxon>Tannerella</taxon>
    </lineage>
</organism>
<comment type="subcellular location">
    <subcellularLocation>
        <location evidence="1">Membrane</location>
        <topology evidence="1">Single-pass membrane protein</topology>
    </subcellularLocation>
</comment>
<evidence type="ECO:0000256" key="2">
    <source>
        <dbReference type="ARBA" id="ARBA00022692"/>
    </source>
</evidence>
<keyword evidence="4 6" id="KW-0472">Membrane</keyword>
<sequence length="461" mass="52076">MTNSDCNKNIQDTPPSSFIPTGREELLPDERSEPDEIGEKSEEVQAIIDRMPTYWVKWVVLCVGVLMSVILLLGFLIRYPDTVDGQISVTATTAPVRLVANSNGRIRLLKTNKSQLQKGDVISYLESGADYKHILWVDTALNLLKADASAKISLPDTLILGEVSSAYNAFLLAYLQYERMLSSVIYSTMRQNLQQQILADRAVIANLDNEIQLKRQILRTSADQLRKDSLLLVAKAISEQEYQQQHTAHLSLRQTLLNLQSNKLMKQSEVGRNQFEIQRILLEETETGEKAYSDYITRKNELSNAINLWKERYLQYSPTAGELEYLGFWRDNSFVQTGQELFSIIPDKNNILGEVIIPSFGAGKVKIGQSANVKINNYPYDEYGLIKGIVKSVSRITNKLKTPKGEVDAYLVIISFPEGTVTNFGKTLPLDFESKGTAEIITKRKRLIERLFDNLKAKGEK</sequence>
<evidence type="ECO:0000256" key="1">
    <source>
        <dbReference type="ARBA" id="ARBA00004167"/>
    </source>
</evidence>